<feature type="region of interest" description="Disordered" evidence="4">
    <location>
        <begin position="15"/>
        <end position="46"/>
    </location>
</feature>
<dbReference type="InterPro" id="IPR000315">
    <property type="entry name" value="Znf_B-box"/>
</dbReference>
<evidence type="ECO:0000313" key="6">
    <source>
        <dbReference type="Ensembl" id="ENSCVAP00000019195.1"/>
    </source>
</evidence>
<feature type="compositionally biased region" description="Low complexity" evidence="4">
    <location>
        <begin position="22"/>
        <end position="34"/>
    </location>
</feature>
<evidence type="ECO:0000256" key="2">
    <source>
        <dbReference type="ARBA" id="ARBA00022833"/>
    </source>
</evidence>
<dbReference type="Ensembl" id="ENSCVAT00000028318.1">
    <property type="protein sequence ID" value="ENSCVAP00000019195.1"/>
    <property type="gene ID" value="ENSCVAG00000022533.1"/>
</dbReference>
<feature type="domain" description="B box-type" evidence="5">
    <location>
        <begin position="44"/>
        <end position="84"/>
    </location>
</feature>
<evidence type="ECO:0000313" key="7">
    <source>
        <dbReference type="Proteomes" id="UP000265020"/>
    </source>
</evidence>
<organism evidence="6 7">
    <name type="scientific">Cyprinodon variegatus</name>
    <name type="common">Sheepshead minnow</name>
    <dbReference type="NCBI Taxonomy" id="28743"/>
    <lineage>
        <taxon>Eukaryota</taxon>
        <taxon>Metazoa</taxon>
        <taxon>Chordata</taxon>
        <taxon>Craniata</taxon>
        <taxon>Vertebrata</taxon>
        <taxon>Euteleostomi</taxon>
        <taxon>Actinopterygii</taxon>
        <taxon>Neopterygii</taxon>
        <taxon>Teleostei</taxon>
        <taxon>Neoteleostei</taxon>
        <taxon>Acanthomorphata</taxon>
        <taxon>Ovalentaria</taxon>
        <taxon>Atherinomorphae</taxon>
        <taxon>Cyprinodontiformes</taxon>
        <taxon>Cyprinodontidae</taxon>
        <taxon>Cyprinodon</taxon>
    </lineage>
</organism>
<dbReference type="SUPFAM" id="SSF57845">
    <property type="entry name" value="B-box zinc-binding domain"/>
    <property type="match status" value="1"/>
</dbReference>
<keyword evidence="7" id="KW-1185">Reference proteome</keyword>
<keyword evidence="1 3" id="KW-0863">Zinc-finger</keyword>
<accession>A0A3Q2G6U9</accession>
<dbReference type="PROSITE" id="PS50119">
    <property type="entry name" value="ZF_BBOX"/>
    <property type="match status" value="1"/>
</dbReference>
<sequence>MAFVNLTTALSAPWGREETRGSSASLSSPLPGSGAEVGPSSSLESTGCCEEHKEYLSLFCLDDLEPLCKQCAADSHAYHRVYLLAEAAIDCKVGTLGFSASLSGSNRDILP</sequence>
<dbReference type="Pfam" id="PF00643">
    <property type="entry name" value="zf-B_box"/>
    <property type="match status" value="1"/>
</dbReference>
<dbReference type="Proteomes" id="UP000265020">
    <property type="component" value="Unassembled WGS sequence"/>
</dbReference>
<protein>
    <recommendedName>
        <fullName evidence="5">B box-type domain-containing protein</fullName>
    </recommendedName>
</protein>
<keyword evidence="2" id="KW-0862">Zinc</keyword>
<dbReference type="GO" id="GO:0008270">
    <property type="term" value="F:zinc ion binding"/>
    <property type="evidence" value="ECO:0007669"/>
    <property type="project" value="UniProtKB-KW"/>
</dbReference>
<dbReference type="AlphaFoldDB" id="A0A3Q2G6U9"/>
<keyword evidence="1 3" id="KW-0479">Metal-binding</keyword>
<evidence type="ECO:0000259" key="5">
    <source>
        <dbReference type="PROSITE" id="PS50119"/>
    </source>
</evidence>
<evidence type="ECO:0000256" key="4">
    <source>
        <dbReference type="SAM" id="MobiDB-lite"/>
    </source>
</evidence>
<dbReference type="SMART" id="SM00336">
    <property type="entry name" value="BBOX"/>
    <property type="match status" value="1"/>
</dbReference>
<reference evidence="6" key="2">
    <citation type="submission" date="2025-09" db="UniProtKB">
        <authorList>
            <consortium name="Ensembl"/>
        </authorList>
    </citation>
    <scope>IDENTIFICATION</scope>
</reference>
<proteinExistence type="predicted"/>
<evidence type="ECO:0000256" key="3">
    <source>
        <dbReference type="PROSITE-ProRule" id="PRU00024"/>
    </source>
</evidence>
<dbReference type="Gene3D" id="3.30.160.60">
    <property type="entry name" value="Classic Zinc Finger"/>
    <property type="match status" value="1"/>
</dbReference>
<evidence type="ECO:0000256" key="1">
    <source>
        <dbReference type="ARBA" id="ARBA00022771"/>
    </source>
</evidence>
<reference evidence="6" key="1">
    <citation type="submission" date="2025-08" db="UniProtKB">
        <authorList>
            <consortium name="Ensembl"/>
        </authorList>
    </citation>
    <scope>IDENTIFICATION</scope>
</reference>
<dbReference type="GeneTree" id="ENSGT00940000182464"/>
<name>A0A3Q2G6U9_CYPVA</name>